<dbReference type="STRING" id="1206085.SAMN05443575_4010"/>
<evidence type="ECO:0008006" key="3">
    <source>
        <dbReference type="Google" id="ProtNLM"/>
    </source>
</evidence>
<evidence type="ECO:0000313" key="2">
    <source>
        <dbReference type="Proteomes" id="UP000186132"/>
    </source>
</evidence>
<proteinExistence type="predicted"/>
<dbReference type="AlphaFoldDB" id="A0A1M5TR47"/>
<dbReference type="EMBL" id="FQVU01000007">
    <property type="protein sequence ID" value="SHH53066.1"/>
    <property type="molecule type" value="Genomic_DNA"/>
</dbReference>
<gene>
    <name evidence="1" type="ORF">SAMN05443575_4010</name>
</gene>
<protein>
    <recommendedName>
        <fullName evidence="3">Protein ImuA</fullName>
    </recommendedName>
</protein>
<dbReference type="OrthoDB" id="3873597at2"/>
<accession>A0A1M5TR47</accession>
<name>A0A1M5TR47_9ACTN</name>
<evidence type="ECO:0000313" key="1">
    <source>
        <dbReference type="EMBL" id="SHH53066.1"/>
    </source>
</evidence>
<dbReference type="RefSeq" id="WP_073392223.1">
    <property type="nucleotide sequence ID" value="NZ_FQVU01000007.1"/>
</dbReference>
<organism evidence="1 2">
    <name type="scientific">Jatrophihabitans endophyticus</name>
    <dbReference type="NCBI Taxonomy" id="1206085"/>
    <lineage>
        <taxon>Bacteria</taxon>
        <taxon>Bacillati</taxon>
        <taxon>Actinomycetota</taxon>
        <taxon>Actinomycetes</taxon>
        <taxon>Jatrophihabitantales</taxon>
        <taxon>Jatrophihabitantaceae</taxon>
        <taxon>Jatrophihabitans</taxon>
    </lineage>
</organism>
<sequence>MLDVAIRRADGTAVVDWQHVGVRTAPPLPVAPALRTILPDGLRRGSTVSVGGSLSLLFALLGAASTDGAWCALVGFPRVSAEAAREYGVDLGRLALVPAAGSGWTTAVGALLDAVDVVAVRPPAGRGLVPGDVRRLAARARSKDAVLMPFLAGSTAGSAWPAADVRLQAGEGVWSGIGSGTGRLRGRRVEVSAGGRGASARPRSAELWLPAPGGGVAEAPPAVSGVPLAPVVELAG</sequence>
<reference evidence="1 2" key="1">
    <citation type="submission" date="2016-11" db="EMBL/GenBank/DDBJ databases">
        <authorList>
            <person name="Jaros S."/>
            <person name="Januszkiewicz K."/>
            <person name="Wedrychowicz H."/>
        </authorList>
    </citation>
    <scope>NUCLEOTIDE SEQUENCE [LARGE SCALE GENOMIC DNA]</scope>
    <source>
        <strain evidence="1 2">DSM 45627</strain>
    </source>
</reference>
<keyword evidence="2" id="KW-1185">Reference proteome</keyword>
<dbReference type="Proteomes" id="UP000186132">
    <property type="component" value="Unassembled WGS sequence"/>
</dbReference>